<proteinExistence type="predicted"/>
<gene>
    <name evidence="1" type="ORF">ACCO45_006092</name>
</gene>
<dbReference type="Proteomes" id="UP001638806">
    <property type="component" value="Unassembled WGS sequence"/>
</dbReference>
<keyword evidence="2" id="KW-1185">Reference proteome</keyword>
<protein>
    <submittedName>
        <fullName evidence="1">Uncharacterized protein</fullName>
    </submittedName>
</protein>
<comment type="caution">
    <text evidence="1">The sequence shown here is derived from an EMBL/GenBank/DDBJ whole genome shotgun (WGS) entry which is preliminary data.</text>
</comment>
<name>A0ACC4DX83_PURLI</name>
<reference evidence="1" key="1">
    <citation type="submission" date="2024-12" db="EMBL/GenBank/DDBJ databases">
        <title>Comparative genomics and development of molecular markers within Purpureocillium lilacinum and among Purpureocillium species.</title>
        <authorList>
            <person name="Yeh Z.-Y."/>
            <person name="Ni N.-T."/>
            <person name="Lo P.-H."/>
            <person name="Mushyakhwo K."/>
            <person name="Lin C.-F."/>
            <person name="Nai Y.-S."/>
        </authorList>
    </citation>
    <scope>NUCLEOTIDE SEQUENCE</scope>
    <source>
        <strain evidence="1">NCHU-NPUST-175</strain>
    </source>
</reference>
<evidence type="ECO:0000313" key="1">
    <source>
        <dbReference type="EMBL" id="KAL3960975.1"/>
    </source>
</evidence>
<accession>A0ACC4DX83</accession>
<evidence type="ECO:0000313" key="2">
    <source>
        <dbReference type="Proteomes" id="UP001638806"/>
    </source>
</evidence>
<dbReference type="EMBL" id="JBGNUJ010000004">
    <property type="protein sequence ID" value="KAL3960975.1"/>
    <property type="molecule type" value="Genomic_DNA"/>
</dbReference>
<sequence length="382" mass="41611">MPGHMGTSPETHTGQALGGVCGEILDDGLTDDCQNDCPSPTPPCPASLAARRLSWFQARESGLHRPPKSDILARTINTETSIRPRDQGGPIVRPQASEPTAFRRNPIHGMRRRNLGAARDECGSASSAHFVPSQELTGRWPQGCPARAPRPRVPQVFPRFETAALSSTPRRQRTAATMHRARREHGFSCGVLRPWNLMKIAVHASGDAHAPPDGMASDSEMRDMSRSPSRYVIAVCQLNVIAAWEEHSKNYKADISSCRHPIEKSNPKLSLSLLNVTHKMRLNLATILGLALGLCSVAHAFDAVLTVSSGSGPPCMEQKPLTLLLFFAISPDLRPGDAIVRHRPSSRQGPVLFQQGKIDTHFFLVAAVCSRACRRKAAKMSV</sequence>
<organism evidence="1 2">
    <name type="scientific">Purpureocillium lilacinum</name>
    <name type="common">Paecilomyces lilacinus</name>
    <dbReference type="NCBI Taxonomy" id="33203"/>
    <lineage>
        <taxon>Eukaryota</taxon>
        <taxon>Fungi</taxon>
        <taxon>Dikarya</taxon>
        <taxon>Ascomycota</taxon>
        <taxon>Pezizomycotina</taxon>
        <taxon>Sordariomycetes</taxon>
        <taxon>Hypocreomycetidae</taxon>
        <taxon>Hypocreales</taxon>
        <taxon>Ophiocordycipitaceae</taxon>
        <taxon>Purpureocillium</taxon>
    </lineage>
</organism>